<name>A0A238Y7L7_9ACTN</name>
<protein>
    <recommendedName>
        <fullName evidence="3">Metallo-beta-lactamase superfamily protein</fullName>
    </recommendedName>
</protein>
<dbReference type="PANTHER" id="PTHR30619:SF1">
    <property type="entry name" value="RECOMBINATION PROTEIN 2"/>
    <property type="match status" value="1"/>
</dbReference>
<dbReference type="InterPro" id="IPR036866">
    <property type="entry name" value="RibonucZ/Hydroxyglut_hydro"/>
</dbReference>
<proteinExistence type="predicted"/>
<evidence type="ECO:0000313" key="1">
    <source>
        <dbReference type="EMBL" id="SNR66818.1"/>
    </source>
</evidence>
<dbReference type="PANTHER" id="PTHR30619">
    <property type="entry name" value="DNA INTERNALIZATION/COMPETENCE PROTEIN COMEC/REC2"/>
    <property type="match status" value="1"/>
</dbReference>
<dbReference type="InterPro" id="IPR052159">
    <property type="entry name" value="Competence_DNA_uptake"/>
</dbReference>
<dbReference type="RefSeq" id="WP_089337544.1">
    <property type="nucleotide sequence ID" value="NZ_FZNO01000018.1"/>
</dbReference>
<dbReference type="Proteomes" id="UP000198403">
    <property type="component" value="Unassembled WGS sequence"/>
</dbReference>
<dbReference type="OrthoDB" id="7177610at2"/>
<gene>
    <name evidence="1" type="ORF">SAMN06272737_11843</name>
</gene>
<dbReference type="AlphaFoldDB" id="A0A238Y7L7"/>
<evidence type="ECO:0008006" key="3">
    <source>
        <dbReference type="Google" id="ProtNLM"/>
    </source>
</evidence>
<reference evidence="1 2" key="1">
    <citation type="submission" date="2017-06" db="EMBL/GenBank/DDBJ databases">
        <authorList>
            <person name="Kim H.J."/>
            <person name="Triplett B.A."/>
        </authorList>
    </citation>
    <scope>NUCLEOTIDE SEQUENCE [LARGE SCALE GENOMIC DNA]</scope>
    <source>
        <strain evidence="1 2">DSM 44272</strain>
    </source>
</reference>
<sequence>MSGSTVAVRMYNVGFGDAFLITVEGTAKPWRMLIDCGVHSQGQARKISETVDAIISDLAATSPDGTPHLDVVAATHHHADHISGFSVDAWQDVRVDEVWLPFVEDETDADAAALRRAQTETARRLLGLIEARTLGLDPGSGPADVREAHWFALNSFGNADATDRLLGRNGQHFAGAHRVRYFPHPDEAENTVAVAGGDAVVHVVGPSRDPEQLKRMDPPKSAGWLRLDLDDPEGVEDLTDVPLFDPDYVVSDRDRLPESLVDAKRSLNLVRVTNDAGLLGAASILERAVNNTSLFMVLDVGGTRLIFPGDAQEGAWQHVLQNPAKTDLLRDAVFYKVGHHGSHNATPKDFVEKVWQDGGYAMLPWGLVKRWQDAIPKRELLAALHDHQHTVIRADAPQTLPGVVTVNGDLWSEVVFTVNG</sequence>
<dbReference type="SUPFAM" id="SSF56281">
    <property type="entry name" value="Metallo-hydrolase/oxidoreductase"/>
    <property type="match status" value="1"/>
</dbReference>
<organism evidence="1 2">
    <name type="scientific">Blastococcus mobilis</name>
    <dbReference type="NCBI Taxonomy" id="1938746"/>
    <lineage>
        <taxon>Bacteria</taxon>
        <taxon>Bacillati</taxon>
        <taxon>Actinomycetota</taxon>
        <taxon>Actinomycetes</taxon>
        <taxon>Geodermatophilales</taxon>
        <taxon>Geodermatophilaceae</taxon>
        <taxon>Blastococcus</taxon>
    </lineage>
</organism>
<dbReference type="Gene3D" id="3.60.15.10">
    <property type="entry name" value="Ribonuclease Z/Hydroxyacylglutathione hydrolase-like"/>
    <property type="match status" value="1"/>
</dbReference>
<dbReference type="EMBL" id="FZNO01000018">
    <property type="protein sequence ID" value="SNR66818.1"/>
    <property type="molecule type" value="Genomic_DNA"/>
</dbReference>
<evidence type="ECO:0000313" key="2">
    <source>
        <dbReference type="Proteomes" id="UP000198403"/>
    </source>
</evidence>
<accession>A0A238Y7L7</accession>
<keyword evidence="2" id="KW-1185">Reference proteome</keyword>